<evidence type="ECO:0000313" key="4">
    <source>
        <dbReference type="Proteomes" id="UP000253324"/>
    </source>
</evidence>
<dbReference type="PANTHER" id="PTHR46797:SF19">
    <property type="entry name" value="BLL2473 PROTEIN"/>
    <property type="match status" value="1"/>
</dbReference>
<dbReference type="GO" id="GO:0003700">
    <property type="term" value="F:DNA-binding transcription factor activity"/>
    <property type="evidence" value="ECO:0007669"/>
    <property type="project" value="TreeGrafter"/>
</dbReference>
<name>A0A368YIJ6_9HYPH</name>
<dbReference type="Pfam" id="PF07883">
    <property type="entry name" value="Cupin_2"/>
    <property type="match status" value="1"/>
</dbReference>
<feature type="domain" description="HTH cro/C1-type" evidence="2">
    <location>
        <begin position="19"/>
        <end position="73"/>
    </location>
</feature>
<keyword evidence="1" id="KW-0238">DNA-binding</keyword>
<protein>
    <submittedName>
        <fullName evidence="3">XRE family transcriptional regulator</fullName>
    </submittedName>
</protein>
<dbReference type="GO" id="GO:0005829">
    <property type="term" value="C:cytosol"/>
    <property type="evidence" value="ECO:0007669"/>
    <property type="project" value="TreeGrafter"/>
</dbReference>
<dbReference type="InterPro" id="IPR013096">
    <property type="entry name" value="Cupin_2"/>
</dbReference>
<dbReference type="CDD" id="cd00093">
    <property type="entry name" value="HTH_XRE"/>
    <property type="match status" value="1"/>
</dbReference>
<evidence type="ECO:0000313" key="3">
    <source>
        <dbReference type="EMBL" id="RCW80053.1"/>
    </source>
</evidence>
<keyword evidence="4" id="KW-1185">Reference proteome</keyword>
<gene>
    <name evidence="3" type="ORF">C7476_11518</name>
</gene>
<dbReference type="CDD" id="cd02209">
    <property type="entry name" value="cupin_XRE_C"/>
    <property type="match status" value="1"/>
</dbReference>
<proteinExistence type="predicted"/>
<evidence type="ECO:0000259" key="2">
    <source>
        <dbReference type="PROSITE" id="PS50943"/>
    </source>
</evidence>
<comment type="caution">
    <text evidence="3">The sequence shown here is derived from an EMBL/GenBank/DDBJ whole genome shotgun (WGS) entry which is preliminary data.</text>
</comment>
<dbReference type="Pfam" id="PF01381">
    <property type="entry name" value="HTH_3"/>
    <property type="match status" value="1"/>
</dbReference>
<dbReference type="GO" id="GO:0003677">
    <property type="term" value="F:DNA binding"/>
    <property type="evidence" value="ECO:0007669"/>
    <property type="project" value="UniProtKB-KW"/>
</dbReference>
<organism evidence="3 4">
    <name type="scientific">Phyllobacterium bourgognense</name>
    <dbReference type="NCBI Taxonomy" id="314236"/>
    <lineage>
        <taxon>Bacteria</taxon>
        <taxon>Pseudomonadati</taxon>
        <taxon>Pseudomonadota</taxon>
        <taxon>Alphaproteobacteria</taxon>
        <taxon>Hyphomicrobiales</taxon>
        <taxon>Phyllobacteriaceae</taxon>
        <taxon>Phyllobacterium</taxon>
    </lineage>
</organism>
<reference evidence="3 4" key="1">
    <citation type="submission" date="2018-07" db="EMBL/GenBank/DDBJ databases">
        <title>Genomic Encyclopedia of Type Strains, Phase III (KMG-III): the genomes of soil and plant-associated and newly described type strains.</title>
        <authorList>
            <person name="Whitman W."/>
        </authorList>
    </citation>
    <scope>NUCLEOTIDE SEQUENCE [LARGE SCALE GENOMIC DNA]</scope>
    <source>
        <strain evidence="3 4">31-25a</strain>
    </source>
</reference>
<dbReference type="AlphaFoldDB" id="A0A368YIJ6"/>
<dbReference type="RefSeq" id="WP_114431811.1">
    <property type="nucleotide sequence ID" value="NZ_QPJM01000015.1"/>
</dbReference>
<dbReference type="Gene3D" id="2.60.120.10">
    <property type="entry name" value="Jelly Rolls"/>
    <property type="match status" value="1"/>
</dbReference>
<dbReference type="InterPro" id="IPR050807">
    <property type="entry name" value="TransReg_Diox_bact_type"/>
</dbReference>
<dbReference type="SUPFAM" id="SSF51182">
    <property type="entry name" value="RmlC-like cupins"/>
    <property type="match status" value="1"/>
</dbReference>
<dbReference type="OrthoDB" id="189170at2"/>
<dbReference type="PANTHER" id="PTHR46797">
    <property type="entry name" value="HTH-TYPE TRANSCRIPTIONAL REGULATOR"/>
    <property type="match status" value="1"/>
</dbReference>
<dbReference type="SMART" id="SM00530">
    <property type="entry name" value="HTH_XRE"/>
    <property type="match status" value="1"/>
</dbReference>
<dbReference type="PROSITE" id="PS50943">
    <property type="entry name" value="HTH_CROC1"/>
    <property type="match status" value="1"/>
</dbReference>
<sequence>MLSDTLASELERYRIGPRIKTLRLKKKMGLVQLGAHTDLSPGMLSKIERGQLFPTLPTLLRIAMVFGVDLDYFFNKEGPLVAVTRRDERLRLPSPPDEATPFYLFESLNYPIAERRMDAYFAEFPANTQSSQPHRHGSAEFIYVISGRLTVNVDGEETSLNEGDAMHFDSSLPHSYRREGESACTAIVVTIPE</sequence>
<dbReference type="EMBL" id="QPJM01000015">
    <property type="protein sequence ID" value="RCW80053.1"/>
    <property type="molecule type" value="Genomic_DNA"/>
</dbReference>
<dbReference type="InterPro" id="IPR011051">
    <property type="entry name" value="RmlC_Cupin_sf"/>
</dbReference>
<dbReference type="Proteomes" id="UP000253324">
    <property type="component" value="Unassembled WGS sequence"/>
</dbReference>
<dbReference type="InterPro" id="IPR001387">
    <property type="entry name" value="Cro/C1-type_HTH"/>
</dbReference>
<dbReference type="InterPro" id="IPR010982">
    <property type="entry name" value="Lambda_DNA-bd_dom_sf"/>
</dbReference>
<dbReference type="Gene3D" id="1.10.260.40">
    <property type="entry name" value="lambda repressor-like DNA-binding domains"/>
    <property type="match status" value="1"/>
</dbReference>
<dbReference type="InterPro" id="IPR014710">
    <property type="entry name" value="RmlC-like_jellyroll"/>
</dbReference>
<accession>A0A368YIJ6</accession>
<evidence type="ECO:0000256" key="1">
    <source>
        <dbReference type="ARBA" id="ARBA00023125"/>
    </source>
</evidence>
<dbReference type="SUPFAM" id="SSF47413">
    <property type="entry name" value="lambda repressor-like DNA-binding domains"/>
    <property type="match status" value="1"/>
</dbReference>